<feature type="transmembrane region" description="Helical" evidence="7">
    <location>
        <begin position="58"/>
        <end position="78"/>
    </location>
</feature>
<evidence type="ECO:0000256" key="6">
    <source>
        <dbReference type="SAM" id="MobiDB-lite"/>
    </source>
</evidence>
<feature type="transmembrane region" description="Helical" evidence="7">
    <location>
        <begin position="31"/>
        <end position="51"/>
    </location>
</feature>
<evidence type="ECO:0000313" key="8">
    <source>
        <dbReference type="EMBL" id="AMD88865.1"/>
    </source>
</evidence>
<dbReference type="CDD" id="cd06581">
    <property type="entry name" value="TM_PBP1_LivM_like"/>
    <property type="match status" value="1"/>
</dbReference>
<keyword evidence="3 7" id="KW-0812">Transmembrane</keyword>
<dbReference type="EMBL" id="CP014229">
    <property type="protein sequence ID" value="AMD88865.1"/>
    <property type="molecule type" value="Genomic_DNA"/>
</dbReference>
<protein>
    <submittedName>
        <fullName evidence="8">Branched-chain amino acid ABC transporter permease</fullName>
    </submittedName>
</protein>
<name>A0A120KLP4_9BACT</name>
<evidence type="ECO:0000256" key="3">
    <source>
        <dbReference type="ARBA" id="ARBA00022692"/>
    </source>
</evidence>
<dbReference type="GO" id="GO:0015658">
    <property type="term" value="F:branched-chain amino acid transmembrane transporter activity"/>
    <property type="evidence" value="ECO:0007669"/>
    <property type="project" value="InterPro"/>
</dbReference>
<feature type="transmembrane region" description="Helical" evidence="7">
    <location>
        <begin position="236"/>
        <end position="263"/>
    </location>
</feature>
<feature type="compositionally biased region" description="Pro residues" evidence="6">
    <location>
        <begin position="315"/>
        <end position="324"/>
    </location>
</feature>
<evidence type="ECO:0000256" key="4">
    <source>
        <dbReference type="ARBA" id="ARBA00022989"/>
    </source>
</evidence>
<reference evidence="9" key="1">
    <citation type="submission" date="2016-02" db="EMBL/GenBank/DDBJ databases">
        <authorList>
            <person name="Holder M.E."/>
            <person name="Ajami N.J."/>
            <person name="Petrosino J.F."/>
        </authorList>
    </citation>
    <scope>NUCLEOTIDE SEQUENCE [LARGE SCALE GENOMIC DNA]</scope>
    <source>
        <strain evidence="9">CCUG 45958</strain>
    </source>
</reference>
<keyword evidence="5 7" id="KW-0472">Membrane</keyword>
<dbReference type="PANTHER" id="PTHR30482:SF10">
    <property type="entry name" value="HIGH-AFFINITY BRANCHED-CHAIN AMINO ACID TRANSPORT PROTEIN BRAE"/>
    <property type="match status" value="1"/>
</dbReference>
<keyword evidence="9" id="KW-1185">Reference proteome</keyword>
<dbReference type="PANTHER" id="PTHR30482">
    <property type="entry name" value="HIGH-AFFINITY BRANCHED-CHAIN AMINO ACID TRANSPORT SYSTEM PERMEASE"/>
    <property type="match status" value="1"/>
</dbReference>
<dbReference type="Pfam" id="PF02653">
    <property type="entry name" value="BPD_transp_2"/>
    <property type="match status" value="1"/>
</dbReference>
<organism evidence="8 9">
    <name type="scientific">Desulfovibrio fairfieldensis</name>
    <dbReference type="NCBI Taxonomy" id="44742"/>
    <lineage>
        <taxon>Bacteria</taxon>
        <taxon>Pseudomonadati</taxon>
        <taxon>Thermodesulfobacteriota</taxon>
        <taxon>Desulfovibrionia</taxon>
        <taxon>Desulfovibrionales</taxon>
        <taxon>Desulfovibrionaceae</taxon>
        <taxon>Desulfovibrio</taxon>
    </lineage>
</organism>
<evidence type="ECO:0000256" key="1">
    <source>
        <dbReference type="ARBA" id="ARBA00004651"/>
    </source>
</evidence>
<sequence length="343" mass="37292">MKRMPLYILMGALLCGLPLVCNPYWLDVCVMIGLYALLALSLNVILGQAGIFHMGHAAFYAVGAYVTAILNTLCHWPIFWTMPLAGAAAALFALLVARPIIHLRGDYLLIVTIGIVEIVRIALINDVFGLTGGSNGIFGISRPRFFGYKIVKSVQFYYLVWGMVGVSLLLFYGLWRSRFGRALNYIKEDDVAAEGCGVNVTRYKLLAFVLGAFWAGMAGTVYAAKMVTIAPESFNFMESVIIFAVVILSGGSQLGVLVSAFLFIGLPEVLREFSAARMLIFGLAMMVMMIWRPQGLLPPGPRRYAVPPDIPVLPPDVPPGLPPRLPEDAARGPEPAPAQGRPA</sequence>
<feature type="transmembrane region" description="Helical" evidence="7">
    <location>
        <begin position="108"/>
        <end position="128"/>
    </location>
</feature>
<evidence type="ECO:0000256" key="7">
    <source>
        <dbReference type="SAM" id="Phobius"/>
    </source>
</evidence>
<dbReference type="Proteomes" id="UP000069241">
    <property type="component" value="Chromosome"/>
</dbReference>
<dbReference type="InterPro" id="IPR001851">
    <property type="entry name" value="ABC_transp_permease"/>
</dbReference>
<feature type="region of interest" description="Disordered" evidence="6">
    <location>
        <begin position="315"/>
        <end position="343"/>
    </location>
</feature>
<feature type="transmembrane region" description="Helical" evidence="7">
    <location>
        <begin position="156"/>
        <end position="175"/>
    </location>
</feature>
<evidence type="ECO:0000256" key="2">
    <source>
        <dbReference type="ARBA" id="ARBA00022475"/>
    </source>
</evidence>
<feature type="transmembrane region" description="Helical" evidence="7">
    <location>
        <begin position="205"/>
        <end position="224"/>
    </location>
</feature>
<dbReference type="KEGG" id="dfi:AXF13_01320"/>
<comment type="subcellular location">
    <subcellularLocation>
        <location evidence="1">Cell membrane</location>
        <topology evidence="1">Multi-pass membrane protein</topology>
    </subcellularLocation>
</comment>
<feature type="transmembrane region" description="Helical" evidence="7">
    <location>
        <begin position="275"/>
        <end position="291"/>
    </location>
</feature>
<accession>A0A120KLP4</accession>
<dbReference type="GO" id="GO:0005886">
    <property type="term" value="C:plasma membrane"/>
    <property type="evidence" value="ECO:0007669"/>
    <property type="project" value="UniProtKB-SubCell"/>
</dbReference>
<evidence type="ECO:0000313" key="9">
    <source>
        <dbReference type="Proteomes" id="UP000069241"/>
    </source>
</evidence>
<dbReference type="STRING" id="44742.AXF13_01320"/>
<keyword evidence="4 7" id="KW-1133">Transmembrane helix</keyword>
<gene>
    <name evidence="8" type="ORF">AXF13_01320</name>
</gene>
<dbReference type="InterPro" id="IPR043428">
    <property type="entry name" value="LivM-like"/>
</dbReference>
<keyword evidence="2" id="KW-1003">Cell membrane</keyword>
<dbReference type="RefSeq" id="WP_062251355.1">
    <property type="nucleotide sequence ID" value="NZ_CP014229.1"/>
</dbReference>
<feature type="transmembrane region" description="Helical" evidence="7">
    <location>
        <begin position="84"/>
        <end position="101"/>
    </location>
</feature>
<proteinExistence type="predicted"/>
<dbReference type="AlphaFoldDB" id="A0A120KLP4"/>
<evidence type="ECO:0000256" key="5">
    <source>
        <dbReference type="ARBA" id="ARBA00023136"/>
    </source>
</evidence>